<comment type="caution">
    <text evidence="2">The sequence shown here is derived from an EMBL/GenBank/DDBJ whole genome shotgun (WGS) entry which is preliminary data.</text>
</comment>
<feature type="compositionally biased region" description="Polar residues" evidence="1">
    <location>
        <begin position="272"/>
        <end position="288"/>
    </location>
</feature>
<dbReference type="AlphaFoldDB" id="A0A9W9B062"/>
<dbReference type="EMBL" id="JANVFS010000003">
    <property type="protein sequence ID" value="KAJ4493454.1"/>
    <property type="molecule type" value="Genomic_DNA"/>
</dbReference>
<evidence type="ECO:0000313" key="3">
    <source>
        <dbReference type="Proteomes" id="UP001150238"/>
    </source>
</evidence>
<evidence type="ECO:0000313" key="2">
    <source>
        <dbReference type="EMBL" id="KAJ4493454.1"/>
    </source>
</evidence>
<evidence type="ECO:0000256" key="1">
    <source>
        <dbReference type="SAM" id="MobiDB-lite"/>
    </source>
</evidence>
<protein>
    <submittedName>
        <fullName evidence="2">Uncharacterized protein</fullName>
    </submittedName>
</protein>
<organism evidence="2 3">
    <name type="scientific">Lentinula lateritia</name>
    <dbReference type="NCBI Taxonomy" id="40482"/>
    <lineage>
        <taxon>Eukaryota</taxon>
        <taxon>Fungi</taxon>
        <taxon>Dikarya</taxon>
        <taxon>Basidiomycota</taxon>
        <taxon>Agaricomycotina</taxon>
        <taxon>Agaricomycetes</taxon>
        <taxon>Agaricomycetidae</taxon>
        <taxon>Agaricales</taxon>
        <taxon>Marasmiineae</taxon>
        <taxon>Omphalotaceae</taxon>
        <taxon>Lentinula</taxon>
    </lineage>
</organism>
<sequence length="330" mass="33990">MKSNSTKAATATVGRLANSQPRTQFCYPPGGLVVLETAQLGVLFNNHQRCSSLNIGESFTGSNLFLNPLSSNPPTVLKMHMSLLHNTLFCLLLFGVRAYSQQTSSPTATVASSSTVTAVLSTIDLGGFNLGGETISGFEQEFTTISVVGISSRTGSDGKSATTYSREIIISDAILTTATDGSLIPNTAVPGNVITEAETITTGSTYEIQGNYETCSFAGPGAVSAGCSDSDDLVEMPTDGGSTTMVYHSGQFSDPVSATTMTLPVQVVASPQALSSGSNSETTVKPQASGSGSDSGTSNTNDGVSLGIGGKYSMTRVCLLSFLAFLAGRM</sequence>
<name>A0A9W9B062_9AGAR</name>
<feature type="compositionally biased region" description="Low complexity" evidence="1">
    <location>
        <begin position="289"/>
        <end position="300"/>
    </location>
</feature>
<reference evidence="2" key="2">
    <citation type="journal article" date="2023" name="Proc. Natl. Acad. Sci. U.S.A.">
        <title>A global phylogenomic analysis of the shiitake genus Lentinula.</title>
        <authorList>
            <person name="Sierra-Patev S."/>
            <person name="Min B."/>
            <person name="Naranjo-Ortiz M."/>
            <person name="Looney B."/>
            <person name="Konkel Z."/>
            <person name="Slot J.C."/>
            <person name="Sakamoto Y."/>
            <person name="Steenwyk J.L."/>
            <person name="Rokas A."/>
            <person name="Carro J."/>
            <person name="Camarero S."/>
            <person name="Ferreira P."/>
            <person name="Molpeceres G."/>
            <person name="Ruiz-Duenas F.J."/>
            <person name="Serrano A."/>
            <person name="Henrissat B."/>
            <person name="Drula E."/>
            <person name="Hughes K.W."/>
            <person name="Mata J.L."/>
            <person name="Ishikawa N.K."/>
            <person name="Vargas-Isla R."/>
            <person name="Ushijima S."/>
            <person name="Smith C.A."/>
            <person name="Donoghue J."/>
            <person name="Ahrendt S."/>
            <person name="Andreopoulos W."/>
            <person name="He G."/>
            <person name="LaButti K."/>
            <person name="Lipzen A."/>
            <person name="Ng V."/>
            <person name="Riley R."/>
            <person name="Sandor L."/>
            <person name="Barry K."/>
            <person name="Martinez A.T."/>
            <person name="Xiao Y."/>
            <person name="Gibbons J.G."/>
            <person name="Terashima K."/>
            <person name="Grigoriev I.V."/>
            <person name="Hibbett D."/>
        </authorList>
    </citation>
    <scope>NUCLEOTIDE SEQUENCE</scope>
    <source>
        <strain evidence="2">Sp2 HRB7682 ss15</strain>
    </source>
</reference>
<gene>
    <name evidence="2" type="ORF">C8J55DRAFT_159912</name>
</gene>
<feature type="region of interest" description="Disordered" evidence="1">
    <location>
        <begin position="272"/>
        <end position="300"/>
    </location>
</feature>
<accession>A0A9W9B062</accession>
<reference evidence="2" key="1">
    <citation type="submission" date="2022-08" db="EMBL/GenBank/DDBJ databases">
        <authorList>
            <consortium name="DOE Joint Genome Institute"/>
            <person name="Min B."/>
            <person name="Riley R."/>
            <person name="Sierra-Patev S."/>
            <person name="Naranjo-Ortiz M."/>
            <person name="Looney B."/>
            <person name="Konkel Z."/>
            <person name="Slot J.C."/>
            <person name="Sakamoto Y."/>
            <person name="Steenwyk J.L."/>
            <person name="Rokas A."/>
            <person name="Carro J."/>
            <person name="Camarero S."/>
            <person name="Ferreira P."/>
            <person name="Molpeceres G."/>
            <person name="Ruiz-Duenas F.J."/>
            <person name="Serrano A."/>
            <person name="Henrissat B."/>
            <person name="Drula E."/>
            <person name="Hughes K.W."/>
            <person name="Mata J.L."/>
            <person name="Ishikawa N.K."/>
            <person name="Vargas-Isla R."/>
            <person name="Ushijima S."/>
            <person name="Smith C.A."/>
            <person name="Ahrendt S."/>
            <person name="Andreopoulos W."/>
            <person name="He G."/>
            <person name="Labutti K."/>
            <person name="Lipzen A."/>
            <person name="Ng V."/>
            <person name="Sandor L."/>
            <person name="Barry K."/>
            <person name="Martinez A.T."/>
            <person name="Xiao Y."/>
            <person name="Gibbons J.G."/>
            <person name="Terashima K."/>
            <person name="Hibbett D.S."/>
            <person name="Grigoriev I.V."/>
        </authorList>
    </citation>
    <scope>NUCLEOTIDE SEQUENCE</scope>
    <source>
        <strain evidence="2">Sp2 HRB7682 ss15</strain>
    </source>
</reference>
<proteinExistence type="predicted"/>
<dbReference type="Proteomes" id="UP001150238">
    <property type="component" value="Unassembled WGS sequence"/>
</dbReference>